<sequence>MNSQNAANKKTNASNDAHQMGSSTTIFMKTTPLSEAALRKQNTNMPLAGYLWEIEERKRIERLQRAAIELGFELPPQCYQR</sequence>
<dbReference type="EMBL" id="CAJRGZ010000023">
    <property type="protein sequence ID" value="CAG5178489.1"/>
    <property type="molecule type" value="Genomic_DNA"/>
</dbReference>
<gene>
    <name evidence="2" type="ORF">ALTATR162_LOCUS8726</name>
</gene>
<evidence type="ECO:0000256" key="1">
    <source>
        <dbReference type="SAM" id="MobiDB-lite"/>
    </source>
</evidence>
<accession>A0A8J2IAW8</accession>
<evidence type="ECO:0000313" key="2">
    <source>
        <dbReference type="EMBL" id="CAG5178489.1"/>
    </source>
</evidence>
<proteinExistence type="predicted"/>
<dbReference type="AlphaFoldDB" id="A0A8J2IAW8"/>
<feature type="region of interest" description="Disordered" evidence="1">
    <location>
        <begin position="1"/>
        <end position="22"/>
    </location>
</feature>
<organism evidence="2 3">
    <name type="scientific">Alternaria atra</name>
    <dbReference type="NCBI Taxonomy" id="119953"/>
    <lineage>
        <taxon>Eukaryota</taxon>
        <taxon>Fungi</taxon>
        <taxon>Dikarya</taxon>
        <taxon>Ascomycota</taxon>
        <taxon>Pezizomycotina</taxon>
        <taxon>Dothideomycetes</taxon>
        <taxon>Pleosporomycetidae</taxon>
        <taxon>Pleosporales</taxon>
        <taxon>Pleosporineae</taxon>
        <taxon>Pleosporaceae</taxon>
        <taxon>Alternaria</taxon>
        <taxon>Alternaria sect. Ulocladioides</taxon>
    </lineage>
</organism>
<dbReference type="RefSeq" id="XP_043172294.1">
    <property type="nucleotide sequence ID" value="XM_043316359.1"/>
</dbReference>
<name>A0A8J2IAW8_9PLEO</name>
<dbReference type="GeneID" id="67020868"/>
<reference evidence="2" key="1">
    <citation type="submission" date="2021-05" db="EMBL/GenBank/DDBJ databases">
        <authorList>
            <person name="Stam R."/>
        </authorList>
    </citation>
    <scope>NUCLEOTIDE SEQUENCE</scope>
    <source>
        <strain evidence="2">CS162</strain>
    </source>
</reference>
<dbReference type="Proteomes" id="UP000676310">
    <property type="component" value="Unassembled WGS sequence"/>
</dbReference>
<keyword evidence="3" id="KW-1185">Reference proteome</keyword>
<evidence type="ECO:0000313" key="3">
    <source>
        <dbReference type="Proteomes" id="UP000676310"/>
    </source>
</evidence>
<dbReference type="OrthoDB" id="3799697at2759"/>
<comment type="caution">
    <text evidence="2">The sequence shown here is derived from an EMBL/GenBank/DDBJ whole genome shotgun (WGS) entry which is preliminary data.</text>
</comment>
<protein>
    <submittedName>
        <fullName evidence="2">Uncharacterized protein</fullName>
    </submittedName>
</protein>